<dbReference type="EMBL" id="CP076132">
    <property type="protein sequence ID" value="QWG02040.1"/>
    <property type="molecule type" value="Genomic_DNA"/>
</dbReference>
<dbReference type="InterPro" id="IPR003838">
    <property type="entry name" value="ABC3_permease_C"/>
</dbReference>
<dbReference type="Pfam" id="PF02687">
    <property type="entry name" value="FtsX"/>
    <property type="match status" value="2"/>
</dbReference>
<evidence type="ECO:0000313" key="9">
    <source>
        <dbReference type="EMBL" id="QWG02040.1"/>
    </source>
</evidence>
<dbReference type="Pfam" id="PF12704">
    <property type="entry name" value="MacB_PCD"/>
    <property type="match status" value="2"/>
</dbReference>
<comment type="subcellular location">
    <subcellularLocation>
        <location evidence="1">Cell membrane</location>
        <topology evidence="1">Multi-pass membrane protein</topology>
    </subcellularLocation>
</comment>
<feature type="transmembrane region" description="Helical" evidence="6">
    <location>
        <begin position="326"/>
        <end position="354"/>
    </location>
</feature>
<dbReference type="PANTHER" id="PTHR30572:SF18">
    <property type="entry name" value="ABC-TYPE MACROLIDE FAMILY EXPORT SYSTEM PERMEASE COMPONENT 2"/>
    <property type="match status" value="1"/>
</dbReference>
<dbReference type="InterPro" id="IPR025857">
    <property type="entry name" value="MacB_PCD"/>
</dbReference>
<keyword evidence="4 6" id="KW-1133">Transmembrane helix</keyword>
<evidence type="ECO:0000256" key="4">
    <source>
        <dbReference type="ARBA" id="ARBA00022989"/>
    </source>
</evidence>
<accession>A0AAX1N3N1</accession>
<feature type="transmembrane region" description="Helical" evidence="6">
    <location>
        <begin position="374"/>
        <end position="394"/>
    </location>
</feature>
<feature type="domain" description="MacB-like periplasmic core" evidence="8">
    <location>
        <begin position="430"/>
        <end position="592"/>
    </location>
</feature>
<evidence type="ECO:0000256" key="6">
    <source>
        <dbReference type="SAM" id="Phobius"/>
    </source>
</evidence>
<dbReference type="InterPro" id="IPR050250">
    <property type="entry name" value="Macrolide_Exporter_MacB"/>
</dbReference>
<feature type="transmembrane region" description="Helical" evidence="6">
    <location>
        <begin position="281"/>
        <end position="305"/>
    </location>
</feature>
<evidence type="ECO:0000256" key="2">
    <source>
        <dbReference type="ARBA" id="ARBA00022475"/>
    </source>
</evidence>
<protein>
    <submittedName>
        <fullName evidence="9">ABC transporter permease</fullName>
    </submittedName>
</protein>
<keyword evidence="3 6" id="KW-0812">Transmembrane</keyword>
<reference evidence="9 10" key="1">
    <citation type="submission" date="2021-05" db="EMBL/GenBank/DDBJ databases">
        <title>Comparative genomic studies on the polysaccharide-degrading batcterial strains of the Flammeovirga genus.</title>
        <authorList>
            <person name="Zewei F."/>
            <person name="Zheng Z."/>
            <person name="Yu L."/>
            <person name="Ruyue G."/>
            <person name="Yanhong M."/>
            <person name="Yuanyuan C."/>
            <person name="Jingyan G."/>
            <person name="Wenjun H."/>
        </authorList>
    </citation>
    <scope>NUCLEOTIDE SEQUENCE [LARGE SCALE GENOMIC DNA]</scope>
    <source>
        <strain evidence="9 10">NBRC:100898</strain>
    </source>
</reference>
<dbReference type="GO" id="GO:0005886">
    <property type="term" value="C:plasma membrane"/>
    <property type="evidence" value="ECO:0007669"/>
    <property type="project" value="UniProtKB-SubCell"/>
</dbReference>
<evidence type="ECO:0000259" key="7">
    <source>
        <dbReference type="Pfam" id="PF02687"/>
    </source>
</evidence>
<evidence type="ECO:0000259" key="8">
    <source>
        <dbReference type="Pfam" id="PF12704"/>
    </source>
</evidence>
<feature type="transmembrane region" description="Helical" evidence="6">
    <location>
        <begin position="674"/>
        <end position="695"/>
    </location>
</feature>
<keyword evidence="2" id="KW-1003">Cell membrane</keyword>
<evidence type="ECO:0000256" key="3">
    <source>
        <dbReference type="ARBA" id="ARBA00022692"/>
    </source>
</evidence>
<dbReference type="Proteomes" id="UP000678679">
    <property type="component" value="Chromosome 1"/>
</dbReference>
<keyword evidence="5 6" id="KW-0472">Membrane</keyword>
<feature type="domain" description="ABC3 transporter permease C-terminal" evidence="7">
    <location>
        <begin position="674"/>
        <end position="787"/>
    </location>
</feature>
<sequence length="794" mass="91118">MYKLYLSLAIRNLIKNYQNTIINLLGLSLGLASALFVFLFYQSESNFDNFFDEDIYRMNYEMSVSGGNSLFTPLCSYPHGVNYQEKFDNVTDYATVYRQHNISYFYFKNEKIDNVKAIAAENNYFQFFNIPLLEGNEKTVLNDKKDVLLSASFAKKYFGNIPVIGQEVEFKNDTFIVKGIFQDLPINSHVQYDIIYSINSLKSKLHTFYLWEGVNIFNLYLKFQHQEEIPSTLAQINQLLSVKFSPFGINNKATIQHIKEIHFDESGLSYNYVKSRSYESFLIIIVVGITILSLALFNFIVLYSVQKDKEITSLTLMKIFGAHQKDLIRSTCLEISLLLLVATGISFIFLYGMLPFLNEQLNAVVSLRQYLKDIVIFYFIIGILLTISLSYLSLRRVSKVSLAKSLSGQTQLFSSKNRTEKGLLVIQFLIVFSIVSIGITIYQQYQHLLISDYGFDYSNTLVLKLNSNDKISNQKLENFKEEIKKIADVDDIMLSNEMIGLGEGKNSSSIFVITVGASKKEELANILHADDNHLDFFNIQLKEGRLFDKNKQLSTQQCIVNEAFKKFDGWDGIGTKVVLGDETFEVVGILQPLSINSLIEETGPLLLTTSDEDGWDRYYVNIKYNSDNPIGLVEQLEDLWEQYFPNIRSEILFYDQELQQNYAAIQGQQKAGSFFGIISLLIATSGLWGITRFSVLQRKKEMSIRKVNGASRLDILMLFNKDYLQWILLAFLISLPISHYFCTQWLSNFPDRIEINFLIWGTLAFGILLMSISTITLICWKVVNINPSKILRDL</sequence>
<feature type="domain" description="ABC3 transporter permease C-terminal" evidence="7">
    <location>
        <begin position="286"/>
        <end position="401"/>
    </location>
</feature>
<dbReference type="AlphaFoldDB" id="A0AAX1N3N1"/>
<evidence type="ECO:0000256" key="5">
    <source>
        <dbReference type="ARBA" id="ARBA00023136"/>
    </source>
</evidence>
<keyword evidence="10" id="KW-1185">Reference proteome</keyword>
<feature type="transmembrane region" description="Helical" evidence="6">
    <location>
        <begin position="726"/>
        <end position="746"/>
    </location>
</feature>
<dbReference type="RefSeq" id="WP_169665760.1">
    <property type="nucleotide sequence ID" value="NZ_CP076132.1"/>
</dbReference>
<organism evidence="9 10">
    <name type="scientific">Flammeovirga yaeyamensis</name>
    <dbReference type="NCBI Taxonomy" id="367791"/>
    <lineage>
        <taxon>Bacteria</taxon>
        <taxon>Pseudomonadati</taxon>
        <taxon>Bacteroidota</taxon>
        <taxon>Cytophagia</taxon>
        <taxon>Cytophagales</taxon>
        <taxon>Flammeovirgaceae</taxon>
        <taxon>Flammeovirga</taxon>
    </lineage>
</organism>
<proteinExistence type="predicted"/>
<gene>
    <name evidence="9" type="ORF">KMW28_00190</name>
</gene>
<dbReference type="PANTHER" id="PTHR30572">
    <property type="entry name" value="MEMBRANE COMPONENT OF TRANSPORTER-RELATED"/>
    <property type="match status" value="1"/>
</dbReference>
<feature type="transmembrane region" description="Helical" evidence="6">
    <location>
        <begin position="21"/>
        <end position="41"/>
    </location>
</feature>
<feature type="transmembrane region" description="Helical" evidence="6">
    <location>
        <begin position="422"/>
        <end position="442"/>
    </location>
</feature>
<dbReference type="KEGG" id="fya:KMW28_00190"/>
<feature type="domain" description="MacB-like periplasmic core" evidence="8">
    <location>
        <begin position="20"/>
        <end position="238"/>
    </location>
</feature>
<evidence type="ECO:0000313" key="10">
    <source>
        <dbReference type="Proteomes" id="UP000678679"/>
    </source>
</evidence>
<feature type="transmembrane region" description="Helical" evidence="6">
    <location>
        <begin position="758"/>
        <end position="783"/>
    </location>
</feature>
<name>A0AAX1N3N1_9BACT</name>
<dbReference type="GO" id="GO:0022857">
    <property type="term" value="F:transmembrane transporter activity"/>
    <property type="evidence" value="ECO:0007669"/>
    <property type="project" value="TreeGrafter"/>
</dbReference>
<evidence type="ECO:0000256" key="1">
    <source>
        <dbReference type="ARBA" id="ARBA00004651"/>
    </source>
</evidence>